<gene>
    <name evidence="1" type="ORF">HA51_21555</name>
</gene>
<dbReference type="AlphaFoldDB" id="A0A1X1CRC6"/>
<dbReference type="OrthoDB" id="5422561at2"/>
<comment type="caution">
    <text evidence="1">The sequence shown here is derived from an EMBL/GenBank/DDBJ whole genome shotgun (WGS) entry which is preliminary data.</text>
</comment>
<protein>
    <recommendedName>
        <fullName evidence="3">ParD-like antitoxin of type II toxin-antitoxin system</fullName>
    </recommendedName>
</protein>
<accession>A0A1X1CRC6</accession>
<evidence type="ECO:0000313" key="2">
    <source>
        <dbReference type="Proteomes" id="UP000193558"/>
    </source>
</evidence>
<dbReference type="InterPro" id="IPR021831">
    <property type="entry name" value="ParD-like"/>
</dbReference>
<dbReference type="Pfam" id="PF11903">
    <property type="entry name" value="ParD_like"/>
    <property type="match status" value="1"/>
</dbReference>
<reference evidence="1 2" key="1">
    <citation type="journal article" date="2017" name="Antonie Van Leeuwenhoek">
        <title>Phylogenomic resolution of the bacterial genus Pantoea and its relationship with Erwinia and Tatumella.</title>
        <authorList>
            <person name="Palmer M."/>
            <person name="Steenkamp E.T."/>
            <person name="Coetzee M.P."/>
            <person name="Chan W.Y."/>
            <person name="van Zyl E."/>
            <person name="De Maayer P."/>
            <person name="Coutinho T.A."/>
            <person name="Blom J."/>
            <person name="Smits T.H."/>
            <person name="Duffy B."/>
            <person name="Venter S.N."/>
        </authorList>
    </citation>
    <scope>NUCLEOTIDE SEQUENCE [LARGE SCALE GENOMIC DNA]</scope>
    <source>
        <strain evidence="1 2">LMG 26275</strain>
    </source>
</reference>
<dbReference type="Proteomes" id="UP000193558">
    <property type="component" value="Unassembled WGS sequence"/>
</dbReference>
<organism evidence="1 2">
    <name type="scientific">Pantoea rwandensis</name>
    <dbReference type="NCBI Taxonomy" id="1076550"/>
    <lineage>
        <taxon>Bacteria</taxon>
        <taxon>Pseudomonadati</taxon>
        <taxon>Pseudomonadota</taxon>
        <taxon>Gammaproteobacteria</taxon>
        <taxon>Enterobacterales</taxon>
        <taxon>Erwiniaceae</taxon>
        <taxon>Pantoea</taxon>
    </lineage>
</organism>
<evidence type="ECO:0008006" key="3">
    <source>
        <dbReference type="Google" id="ProtNLM"/>
    </source>
</evidence>
<evidence type="ECO:0000313" key="1">
    <source>
        <dbReference type="EMBL" id="ORM66968.1"/>
    </source>
</evidence>
<name>A0A1X1CRC6_9GAMM</name>
<dbReference type="RefSeq" id="WP_084936699.1">
    <property type="nucleotide sequence ID" value="NZ_MLFR01000030.1"/>
</dbReference>
<proteinExistence type="predicted"/>
<sequence length="78" mass="8963">MATSIRLDDDFVEDVRTHAEAMSRSVPKQIEHWAKIGRIAEDNPDLTFSFINEILLAKAEMDNGKVKKYVRRKDRTGS</sequence>
<dbReference type="EMBL" id="MLFR01000030">
    <property type="protein sequence ID" value="ORM66968.1"/>
    <property type="molecule type" value="Genomic_DNA"/>
</dbReference>